<organism evidence="8 9">
    <name type="scientific">Isoptericola luteus</name>
    <dbReference type="NCBI Taxonomy" id="2879484"/>
    <lineage>
        <taxon>Bacteria</taxon>
        <taxon>Bacillati</taxon>
        <taxon>Actinomycetota</taxon>
        <taxon>Actinomycetes</taxon>
        <taxon>Micrococcales</taxon>
        <taxon>Promicromonosporaceae</taxon>
        <taxon>Isoptericola</taxon>
    </lineage>
</organism>
<feature type="compositionally biased region" description="Low complexity" evidence="6">
    <location>
        <begin position="8"/>
        <end position="31"/>
    </location>
</feature>
<keyword evidence="1 5" id="KW-0547">Nucleotide-binding</keyword>
<accession>A0ABS7ZGU2</accession>
<reference evidence="8 9" key="1">
    <citation type="submission" date="2021-09" db="EMBL/GenBank/DDBJ databases">
        <title>Isoptericola luteus sp. nov., a novel bacterium isolated from Harbin, the capital city of Heilongjiang province.</title>
        <authorList>
            <person name="Li J."/>
        </authorList>
    </citation>
    <scope>NUCLEOTIDE SEQUENCE [LARGE SCALE GENOMIC DNA]</scope>
    <source>
        <strain evidence="8 9">NEAU-Y5</strain>
    </source>
</reference>
<dbReference type="PROSITE" id="PS51198">
    <property type="entry name" value="UVRD_HELICASE_ATP_BIND"/>
    <property type="match status" value="1"/>
</dbReference>
<evidence type="ECO:0000256" key="6">
    <source>
        <dbReference type="SAM" id="MobiDB-lite"/>
    </source>
</evidence>
<comment type="caution">
    <text evidence="8">The sequence shown here is derived from an EMBL/GenBank/DDBJ whole genome shotgun (WGS) entry which is preliminary data.</text>
</comment>
<keyword evidence="2 5" id="KW-0378">Hydrolase</keyword>
<keyword evidence="3 5" id="KW-0347">Helicase</keyword>
<evidence type="ECO:0000256" key="3">
    <source>
        <dbReference type="ARBA" id="ARBA00022806"/>
    </source>
</evidence>
<feature type="region of interest" description="Disordered" evidence="6">
    <location>
        <begin position="1"/>
        <end position="34"/>
    </location>
</feature>
<dbReference type="RefSeq" id="WP_225565996.1">
    <property type="nucleotide sequence ID" value="NZ_JAIXCQ010000008.1"/>
</dbReference>
<evidence type="ECO:0000256" key="5">
    <source>
        <dbReference type="PROSITE-ProRule" id="PRU00560"/>
    </source>
</evidence>
<proteinExistence type="predicted"/>
<sequence length="747" mass="79576">MPQPVVPVPTANTTNPTATTSTTTTPTAATDAARDAVEEEQATLDAAWRRRAELLDTLEATLADARPADATAHARAARLRGRRAELLHADQGLVFGRVDGDDGSVRHLGRAGLPGATEDDEPLVVDWRAPVARPFYTATPVDPQGLRRRRHVRTRGREVVGVDDEPLDAGLDDSSLVGEGALLAALDERRTGRMGTAVATLQREQDDVVRADARTPLVVQGGPGTGKTVVALHRVAYLLFAHPHLAERGVLVLGPSRRFLDYIAQVLPALGETAVVSATCDTLVPGVRPTRGEERDVAEIKGRSLWLPVLRRFVASLEPAGSPLDLVLDGEEYELGPAQVAAARRAAEGAGAYHRARERVVERVHDLLTDAVADRQAELLARAEDGFEDVLGRLDATLAAADDRALPTGATGSDVDGVLSEADLEALRARIAADPGVAAAVDAWWPRRDAATELARLLRDGGLLRTHAPELTGEEIARVVAEPVLDGWSSSDVPLLDALADLLGAPGARHAAHADAHADANDDANDHAHGAELAERAARTRDWAYGHVVVDEAQELSGMQWHMVVRRCPTRSVTAVGDIDQASSAHRQTDWGEAVSDALGDRWRRRDLTLCYRTPREVMELTGPVLRRAGSRNDPPRAVRSAAVAPWRRSTDEAGCPALVAAAVAELVERYDGGTVGVVAPVARVATLREALPTGVPAMSATEAKGLEWDAAVVVDPDGIAAEPRGWNGLYVALTRCTQELGQVVVA</sequence>
<dbReference type="SUPFAM" id="SSF52540">
    <property type="entry name" value="P-loop containing nucleoside triphosphate hydrolases"/>
    <property type="match status" value="1"/>
</dbReference>
<gene>
    <name evidence="8" type="ORF">LEP48_12880</name>
</gene>
<evidence type="ECO:0000256" key="2">
    <source>
        <dbReference type="ARBA" id="ARBA00022801"/>
    </source>
</evidence>
<dbReference type="Gene3D" id="3.40.50.300">
    <property type="entry name" value="P-loop containing nucleotide triphosphate hydrolases"/>
    <property type="match status" value="3"/>
</dbReference>
<dbReference type="Pfam" id="PF13245">
    <property type="entry name" value="AAA_19"/>
    <property type="match status" value="1"/>
</dbReference>
<evidence type="ECO:0000256" key="4">
    <source>
        <dbReference type="ARBA" id="ARBA00022840"/>
    </source>
</evidence>
<evidence type="ECO:0000313" key="8">
    <source>
        <dbReference type="EMBL" id="MCA5894236.1"/>
    </source>
</evidence>
<dbReference type="InterPro" id="IPR000212">
    <property type="entry name" value="DNA_helicase_UvrD/REP"/>
</dbReference>
<keyword evidence="4 5" id="KW-0067">ATP-binding</keyword>
<feature type="binding site" evidence="5">
    <location>
        <begin position="221"/>
        <end position="228"/>
    </location>
    <ligand>
        <name>ATP</name>
        <dbReference type="ChEBI" id="CHEBI:30616"/>
    </ligand>
</feature>
<evidence type="ECO:0000256" key="1">
    <source>
        <dbReference type="ARBA" id="ARBA00022741"/>
    </source>
</evidence>
<dbReference type="PANTHER" id="PTHR11070">
    <property type="entry name" value="UVRD / RECB / PCRA DNA HELICASE FAMILY MEMBER"/>
    <property type="match status" value="1"/>
</dbReference>
<protein>
    <submittedName>
        <fullName evidence="8">AAA family ATPase</fullName>
    </submittedName>
</protein>
<keyword evidence="9" id="KW-1185">Reference proteome</keyword>
<dbReference type="EMBL" id="JAIXCQ010000008">
    <property type="protein sequence ID" value="MCA5894236.1"/>
    <property type="molecule type" value="Genomic_DNA"/>
</dbReference>
<dbReference type="PANTHER" id="PTHR11070:SF45">
    <property type="entry name" value="DNA 3'-5' HELICASE"/>
    <property type="match status" value="1"/>
</dbReference>
<feature type="domain" description="UvrD-like helicase ATP-binding" evidence="7">
    <location>
        <begin position="200"/>
        <end position="615"/>
    </location>
</feature>
<evidence type="ECO:0000259" key="7">
    <source>
        <dbReference type="PROSITE" id="PS51198"/>
    </source>
</evidence>
<dbReference type="InterPro" id="IPR014016">
    <property type="entry name" value="UvrD-like_ATP-bd"/>
</dbReference>
<name>A0ABS7ZGU2_9MICO</name>
<evidence type="ECO:0000313" key="9">
    <source>
        <dbReference type="Proteomes" id="UP001319870"/>
    </source>
</evidence>
<dbReference type="Proteomes" id="UP001319870">
    <property type="component" value="Unassembled WGS sequence"/>
</dbReference>
<dbReference type="InterPro" id="IPR027417">
    <property type="entry name" value="P-loop_NTPase"/>
</dbReference>